<dbReference type="EMBL" id="KB021063">
    <property type="protein sequence ID" value="ELA26244.1"/>
    <property type="molecule type" value="Genomic_DNA"/>
</dbReference>
<organism evidence="2">
    <name type="scientific">Colletotrichum fructicola (strain Nara gc5)</name>
    <name type="common">Anthracnose fungus</name>
    <name type="synonym">Colletotrichum gloeosporioides (strain Nara gc5)</name>
    <dbReference type="NCBI Taxonomy" id="1213859"/>
    <lineage>
        <taxon>Eukaryota</taxon>
        <taxon>Fungi</taxon>
        <taxon>Dikarya</taxon>
        <taxon>Ascomycota</taxon>
        <taxon>Pezizomycotina</taxon>
        <taxon>Sordariomycetes</taxon>
        <taxon>Hypocreomycetidae</taxon>
        <taxon>Glomerellales</taxon>
        <taxon>Glomerellaceae</taxon>
        <taxon>Colletotrichum</taxon>
        <taxon>Colletotrichum gloeosporioides species complex</taxon>
    </lineage>
</organism>
<gene>
    <name evidence="2" type="ORF">CGGC5_12739</name>
</gene>
<protein>
    <submittedName>
        <fullName evidence="2">Uncharacterized protein</fullName>
    </submittedName>
</protein>
<feature type="region of interest" description="Disordered" evidence="1">
    <location>
        <begin position="1"/>
        <end position="51"/>
    </location>
</feature>
<sequence>MLEDSSRPKPVRSTPDLVGSSGSHQVSADSGTVYQGSQRDPQNPGDQVEYEGDSSLAAHADFTTRVLENAVTTDLPISHYDEMASMMKDIRNTIRTRRLSAGITAARAAHVELFTYAKRLVT</sequence>
<feature type="compositionally biased region" description="Polar residues" evidence="1">
    <location>
        <begin position="20"/>
        <end position="45"/>
    </location>
</feature>
<evidence type="ECO:0000313" key="2">
    <source>
        <dbReference type="EMBL" id="ELA26244.1"/>
    </source>
</evidence>
<accession>L2FIJ9</accession>
<proteinExistence type="predicted"/>
<dbReference type="HOGENOM" id="CLU_2026563_0_0_1"/>
<evidence type="ECO:0000256" key="1">
    <source>
        <dbReference type="SAM" id="MobiDB-lite"/>
    </source>
</evidence>
<reference evidence="2" key="1">
    <citation type="submission" date="2012-08" db="EMBL/GenBank/DDBJ databases">
        <title>Genome analysis of Colletotrichum orbiculare and Colletotrichum fructicola.</title>
        <authorList>
            <person name="Gan P.H.P."/>
            <person name="Ikeda K."/>
            <person name="Irieda H."/>
            <person name="Narusaka M."/>
            <person name="O'Connell R.J."/>
            <person name="Narusaka Y."/>
            <person name="Takano Y."/>
            <person name="Kubo Y."/>
            <person name="Shirasu K."/>
        </authorList>
    </citation>
    <scope>NUCLEOTIDE SEQUENCE</scope>
    <source>
        <strain evidence="2">Nara gc5</strain>
    </source>
</reference>
<name>L2FIJ9_COLFN</name>
<dbReference type="AlphaFoldDB" id="L2FIJ9"/>